<dbReference type="Gene3D" id="2.60.40.420">
    <property type="entry name" value="Cupredoxins - blue copper proteins"/>
    <property type="match status" value="1"/>
</dbReference>
<sequence length="330" mass="34189">MKLLHLLLPTLLSHAASTAARAAPVARQLTRPSDPSTGSLAQRQAPSVSGPSTLTTATSTATATDPDTTATTPTSTTPTATPTATPTGPRNHNIAVGQNGTQFTPTVAKNIPIGDTLTFYFYPQNYSIIQSSFNSPCTPIKLDGVVDQRALFSGFHPTLNSSSIAPEKFVLTVKSTESMWIYAMDGTQLATSTEKTVCERGMVMVINPPAKGETLKSYQKSAAALDGNDKDVDVDVHQCPADVWGGEVIALSERQRAHWLGRHPLGGNVKNGTTSGGGGGGAGSAYGNGSGTGGNVQSYQNGAERAMFGRGNSLMAVAVFVGASVFGLAM</sequence>
<accession>A0ABR0KEE8</accession>
<protein>
    <submittedName>
        <fullName evidence="3">Uncharacterized protein</fullName>
    </submittedName>
</protein>
<dbReference type="InterPro" id="IPR008972">
    <property type="entry name" value="Cupredoxin"/>
</dbReference>
<dbReference type="PANTHER" id="PTHR34883">
    <property type="entry name" value="SERINE-RICH PROTEIN, PUTATIVE-RELATED-RELATED"/>
    <property type="match status" value="1"/>
</dbReference>
<dbReference type="Proteomes" id="UP001345013">
    <property type="component" value="Unassembled WGS sequence"/>
</dbReference>
<dbReference type="SUPFAM" id="SSF49503">
    <property type="entry name" value="Cupredoxins"/>
    <property type="match status" value="1"/>
</dbReference>
<feature type="chain" id="PRO_5045947631" evidence="2">
    <location>
        <begin position="23"/>
        <end position="330"/>
    </location>
</feature>
<dbReference type="PANTHER" id="PTHR34883:SF15">
    <property type="entry name" value="EXTRACELLULAR SERINE-RICH PROTEIN"/>
    <property type="match status" value="1"/>
</dbReference>
<proteinExistence type="predicted"/>
<gene>
    <name evidence="3" type="ORF">LTR24_003579</name>
</gene>
<evidence type="ECO:0000313" key="3">
    <source>
        <dbReference type="EMBL" id="KAK5094424.1"/>
    </source>
</evidence>
<evidence type="ECO:0000313" key="4">
    <source>
        <dbReference type="Proteomes" id="UP001345013"/>
    </source>
</evidence>
<reference evidence="3 4" key="1">
    <citation type="submission" date="2023-08" db="EMBL/GenBank/DDBJ databases">
        <title>Black Yeasts Isolated from many extreme environments.</title>
        <authorList>
            <person name="Coleine C."/>
            <person name="Stajich J.E."/>
            <person name="Selbmann L."/>
        </authorList>
    </citation>
    <scope>NUCLEOTIDE SEQUENCE [LARGE SCALE GENOMIC DNA]</scope>
    <source>
        <strain evidence="3 4">CCFEE 5885</strain>
    </source>
</reference>
<evidence type="ECO:0000256" key="1">
    <source>
        <dbReference type="SAM" id="MobiDB-lite"/>
    </source>
</evidence>
<evidence type="ECO:0000256" key="2">
    <source>
        <dbReference type="SAM" id="SignalP"/>
    </source>
</evidence>
<feature type="compositionally biased region" description="Low complexity" evidence="1">
    <location>
        <begin position="51"/>
        <end position="87"/>
    </location>
</feature>
<organism evidence="3 4">
    <name type="scientific">Lithohypha guttulata</name>
    <dbReference type="NCBI Taxonomy" id="1690604"/>
    <lineage>
        <taxon>Eukaryota</taxon>
        <taxon>Fungi</taxon>
        <taxon>Dikarya</taxon>
        <taxon>Ascomycota</taxon>
        <taxon>Pezizomycotina</taxon>
        <taxon>Eurotiomycetes</taxon>
        <taxon>Chaetothyriomycetidae</taxon>
        <taxon>Chaetothyriales</taxon>
        <taxon>Trichomeriaceae</taxon>
        <taxon>Lithohypha</taxon>
    </lineage>
</organism>
<feature type="region of interest" description="Disordered" evidence="1">
    <location>
        <begin position="262"/>
        <end position="286"/>
    </location>
</feature>
<feature type="compositionally biased region" description="Gly residues" evidence="1">
    <location>
        <begin position="274"/>
        <end position="286"/>
    </location>
</feature>
<feature type="region of interest" description="Disordered" evidence="1">
    <location>
        <begin position="23"/>
        <end position="101"/>
    </location>
</feature>
<dbReference type="InterPro" id="IPR052953">
    <property type="entry name" value="Ser-rich/MCO-related"/>
</dbReference>
<feature type="compositionally biased region" description="Polar residues" evidence="1">
    <location>
        <begin position="30"/>
        <end position="50"/>
    </location>
</feature>
<keyword evidence="4" id="KW-1185">Reference proteome</keyword>
<name>A0ABR0KEE8_9EURO</name>
<comment type="caution">
    <text evidence="3">The sequence shown here is derived from an EMBL/GenBank/DDBJ whole genome shotgun (WGS) entry which is preliminary data.</text>
</comment>
<keyword evidence="2" id="KW-0732">Signal</keyword>
<feature type="signal peptide" evidence="2">
    <location>
        <begin position="1"/>
        <end position="22"/>
    </location>
</feature>
<dbReference type="EMBL" id="JAVRRG010000034">
    <property type="protein sequence ID" value="KAK5094424.1"/>
    <property type="molecule type" value="Genomic_DNA"/>
</dbReference>